<proteinExistence type="predicted"/>
<protein>
    <submittedName>
        <fullName evidence="1">Uncharacterized protein</fullName>
    </submittedName>
</protein>
<keyword evidence="2" id="KW-1185">Reference proteome</keyword>
<reference evidence="2" key="1">
    <citation type="journal article" date="2019" name="Int. J. Syst. Evol. Microbiol.">
        <title>The Global Catalogue of Microorganisms (GCM) 10K type strain sequencing project: providing services to taxonomists for standard genome sequencing and annotation.</title>
        <authorList>
            <consortium name="The Broad Institute Genomics Platform"/>
            <consortium name="The Broad Institute Genome Sequencing Center for Infectious Disease"/>
            <person name="Wu L."/>
            <person name="Ma J."/>
        </authorList>
    </citation>
    <scope>NUCLEOTIDE SEQUENCE [LARGE SCALE GENOMIC DNA]</scope>
    <source>
        <strain evidence="2">JCM 17337</strain>
    </source>
</reference>
<evidence type="ECO:0000313" key="2">
    <source>
        <dbReference type="Proteomes" id="UP001500748"/>
    </source>
</evidence>
<evidence type="ECO:0000313" key="1">
    <source>
        <dbReference type="EMBL" id="GAA3771793.1"/>
    </source>
</evidence>
<comment type="caution">
    <text evidence="1">The sequence shown here is derived from an EMBL/GenBank/DDBJ whole genome shotgun (WGS) entry which is preliminary data.</text>
</comment>
<organism evidence="1 2">
    <name type="scientific">Flavobacterium ginsengiterrae</name>
    <dbReference type="NCBI Taxonomy" id="871695"/>
    <lineage>
        <taxon>Bacteria</taxon>
        <taxon>Pseudomonadati</taxon>
        <taxon>Bacteroidota</taxon>
        <taxon>Flavobacteriia</taxon>
        <taxon>Flavobacteriales</taxon>
        <taxon>Flavobacteriaceae</taxon>
        <taxon>Flavobacterium</taxon>
    </lineage>
</organism>
<dbReference type="Proteomes" id="UP001500748">
    <property type="component" value="Unassembled WGS sequence"/>
</dbReference>
<gene>
    <name evidence="1" type="ORF">GCM10022423_27430</name>
</gene>
<name>A0ABP7GQ52_9FLAO</name>
<dbReference type="EMBL" id="BAABDU010000004">
    <property type="protein sequence ID" value="GAA3771793.1"/>
    <property type="molecule type" value="Genomic_DNA"/>
</dbReference>
<sequence length="48" mass="5713">MYLLSNTQIYKNADYIPIKFRLKALKLSTQLSEKPKNNPKTDFKFQFS</sequence>
<accession>A0ABP7GQ52</accession>